<evidence type="ECO:0000313" key="5">
    <source>
        <dbReference type="Proteomes" id="UP000001555"/>
    </source>
</evidence>
<dbReference type="GO" id="GO:0016567">
    <property type="term" value="P:protein ubiquitination"/>
    <property type="evidence" value="ECO:0007669"/>
    <property type="project" value="InterPro"/>
</dbReference>
<feature type="region of interest" description="Disordered" evidence="1">
    <location>
        <begin position="297"/>
        <end position="316"/>
    </location>
</feature>
<dbReference type="EMBL" id="DS639853">
    <property type="protein sequence ID" value="EEC01764.1"/>
    <property type="molecule type" value="Genomic_DNA"/>
</dbReference>
<protein>
    <recommendedName>
        <fullName evidence="2">MIB/HERC2 domain-containing protein</fullName>
    </recommendedName>
</protein>
<evidence type="ECO:0000313" key="3">
    <source>
        <dbReference type="EMBL" id="EEC01764.1"/>
    </source>
</evidence>
<feature type="compositionally biased region" description="Polar residues" evidence="1">
    <location>
        <begin position="301"/>
        <end position="316"/>
    </location>
</feature>
<accession>B7P586</accession>
<dbReference type="Gene3D" id="2.30.30.40">
    <property type="entry name" value="SH3 Domains"/>
    <property type="match status" value="1"/>
</dbReference>
<dbReference type="EMBL" id="ABJB010639486">
    <property type="status" value="NOT_ANNOTATED_CDS"/>
    <property type="molecule type" value="Genomic_DNA"/>
</dbReference>
<dbReference type="EMBL" id="ABJB010170776">
    <property type="status" value="NOT_ANNOTATED_CDS"/>
    <property type="molecule type" value="Genomic_DNA"/>
</dbReference>
<reference evidence="3 5" key="1">
    <citation type="submission" date="2008-03" db="EMBL/GenBank/DDBJ databases">
        <title>Annotation of Ixodes scapularis.</title>
        <authorList>
            <consortium name="Ixodes scapularis Genome Project Consortium"/>
            <person name="Caler E."/>
            <person name="Hannick L.I."/>
            <person name="Bidwell S."/>
            <person name="Joardar V."/>
            <person name="Thiagarajan M."/>
            <person name="Amedeo P."/>
            <person name="Galinsky K.J."/>
            <person name="Schobel S."/>
            <person name="Inman J."/>
            <person name="Hostetler J."/>
            <person name="Miller J."/>
            <person name="Hammond M."/>
            <person name="Megy K."/>
            <person name="Lawson D."/>
            <person name="Kodira C."/>
            <person name="Sutton G."/>
            <person name="Meyer J."/>
            <person name="Hill C.A."/>
            <person name="Birren B."/>
            <person name="Nene V."/>
            <person name="Collins F."/>
            <person name="Alarcon-Chaidez F."/>
            <person name="Wikel S."/>
            <person name="Strausberg R."/>
        </authorList>
    </citation>
    <scope>NUCLEOTIDE SEQUENCE [LARGE SCALE GENOMIC DNA]</scope>
    <source>
        <strain evidence="5">Wikel</strain>
        <strain evidence="3">Wikel colony</strain>
    </source>
</reference>
<evidence type="ECO:0000256" key="1">
    <source>
        <dbReference type="SAM" id="MobiDB-lite"/>
    </source>
</evidence>
<organism>
    <name type="scientific">Ixodes scapularis</name>
    <name type="common">Black-legged tick</name>
    <name type="synonym">Deer tick</name>
    <dbReference type="NCBI Taxonomy" id="6945"/>
    <lineage>
        <taxon>Eukaryota</taxon>
        <taxon>Metazoa</taxon>
        <taxon>Ecdysozoa</taxon>
        <taxon>Arthropoda</taxon>
        <taxon>Chelicerata</taxon>
        <taxon>Arachnida</taxon>
        <taxon>Acari</taxon>
        <taxon>Parasitiformes</taxon>
        <taxon>Ixodida</taxon>
        <taxon>Ixodoidea</taxon>
        <taxon>Ixodidae</taxon>
        <taxon>Ixodinae</taxon>
        <taxon>Ixodes</taxon>
    </lineage>
</organism>
<dbReference type="STRING" id="6945.B7P586"/>
<dbReference type="GO" id="GO:0046872">
    <property type="term" value="F:metal ion binding"/>
    <property type="evidence" value="ECO:0007669"/>
    <property type="project" value="InterPro"/>
</dbReference>
<dbReference type="FunFam" id="2.30.30.40:FF:000074">
    <property type="entry name" value="E3 ubiquitin-protein ligase HERC2 isoform X1"/>
    <property type="match status" value="1"/>
</dbReference>
<evidence type="ECO:0007829" key="6">
    <source>
        <dbReference type="PeptideAtlas" id="B7P586"/>
    </source>
</evidence>
<keyword evidence="6" id="KW-1267">Proteomics identification</keyword>
<dbReference type="VEuPathDB" id="VectorBase:ISCW015619"/>
<keyword evidence="5" id="KW-1185">Reference proteome</keyword>
<dbReference type="InParanoid" id="B7P586"/>
<sequence>MGHITISNKVGRAARHTLQQEQDAPLLVDPGTLSSPLCDAERSLGYLLGLGLHHRACGAPVQPCEAQLRTWLESPLLRGGGLLRGLQPTDPYDEEKGEARSQGGSSTATPGGGTATPSPTFGSGAVQSEEGLLEAIGEGRLDEPLVASFLRTVDAFCEEQHLALRMDFAADHPVEEVGRLLLVVAVKHLGLGSMALNVAEQALLKASTARTSVTLPPMLQDTVRMVQQAKWSLIKARQDLNGSYKEVCCPMFERCRFLFYELRPATSGELAALENLQLINVPSRWKMVARRLIHDKRTRKANSSANPLKNSSPTANEKISLHDAQNEALAELEAKQEVTHALAKKYLLSMLLNSSFVIHLLKFIRGNFMLFLRLLFPALGTFWATRKMHASCFAQMERAKVRQSGLESILVLLEKSSLLPSVKYKLQCGWQGLLPFGNMPERPVHCLSNVNLIPPYQRISLELASSRIALWAVAELRSLVLDCCCFEGDDSAVDSHPGHSSRRLVSKPTSQTIANWLEFALCVTDFKGHKNLIRATARGCGRCRNSVLAGPRPTRTPREKNAGLYAVLEETVRKPQPLAPVPSGPELAAMMKIGTRVIRGADWKWGDQDGPAPGEGRVIGELGEDGWIRVQWDNGSTNSYRMGKEGKYDLRMAQLPPEPRLESSSDSEDEEGECRLSKGPCRSHLKRRACYTLLRSLSVSLGLHSDSVRPKAMAVMSGLLRSIWLLEEQHHEWATLGFLRGTCATPALCRALSSPPWVSLLLQVASGVTVRSNTGLSIQALRLLKMLLPTWTSEDYSKQRSTFVQEMIGLLGKVLVSCSADPTL</sequence>
<feature type="region of interest" description="Disordered" evidence="1">
    <location>
        <begin position="82"/>
        <end position="124"/>
    </location>
</feature>
<dbReference type="EMBL" id="ABJB010482496">
    <property type="status" value="NOT_ANNOTATED_CDS"/>
    <property type="molecule type" value="Genomic_DNA"/>
</dbReference>
<dbReference type="InterPro" id="IPR037252">
    <property type="entry name" value="Mib_Herc2_sf"/>
</dbReference>
<name>B7P586_IXOSC</name>
<reference evidence="4" key="2">
    <citation type="submission" date="2020-05" db="UniProtKB">
        <authorList>
            <consortium name="EnsemblMetazoa"/>
        </authorList>
    </citation>
    <scope>IDENTIFICATION</scope>
    <source>
        <strain evidence="4">wikel</strain>
    </source>
</reference>
<proteinExistence type="evidence at protein level"/>
<dbReference type="GO" id="GO:0004842">
    <property type="term" value="F:ubiquitin-protein transferase activity"/>
    <property type="evidence" value="ECO:0007669"/>
    <property type="project" value="InterPro"/>
</dbReference>
<dbReference type="EMBL" id="ABJB010186847">
    <property type="status" value="NOT_ANNOTATED_CDS"/>
    <property type="molecule type" value="Genomic_DNA"/>
</dbReference>
<feature type="region of interest" description="Disordered" evidence="1">
    <location>
        <begin position="657"/>
        <end position="678"/>
    </location>
</feature>
<feature type="domain" description="MIB/HERC2" evidence="2">
    <location>
        <begin position="583"/>
        <end position="656"/>
    </location>
</feature>
<evidence type="ECO:0000259" key="2">
    <source>
        <dbReference type="PROSITE" id="PS51416"/>
    </source>
</evidence>
<dbReference type="PaxDb" id="6945-B7P586"/>
<dbReference type="InterPro" id="IPR010606">
    <property type="entry name" value="Mib_Herc2"/>
</dbReference>
<dbReference type="EMBL" id="ABJB010647342">
    <property type="status" value="NOT_ANNOTATED_CDS"/>
    <property type="molecule type" value="Genomic_DNA"/>
</dbReference>
<dbReference type="EMBL" id="ABJB010839206">
    <property type="status" value="NOT_ANNOTATED_CDS"/>
    <property type="molecule type" value="Genomic_DNA"/>
</dbReference>
<dbReference type="EMBL" id="ABJB010582162">
    <property type="status" value="NOT_ANNOTATED_CDS"/>
    <property type="molecule type" value="Genomic_DNA"/>
</dbReference>
<dbReference type="VEuPathDB" id="VectorBase:ISCP_001885"/>
<dbReference type="Proteomes" id="UP000001555">
    <property type="component" value="Unassembled WGS sequence"/>
</dbReference>
<dbReference type="OrthoDB" id="6418985at2759"/>
<dbReference type="Pfam" id="PF06701">
    <property type="entry name" value="MIB_HERC2"/>
    <property type="match status" value="1"/>
</dbReference>
<evidence type="ECO:0000313" key="4">
    <source>
        <dbReference type="EnsemblMetazoa" id="ISCW015619-PA"/>
    </source>
</evidence>
<feature type="non-terminal residue" evidence="3">
    <location>
        <position position="824"/>
    </location>
</feature>
<dbReference type="HOGENOM" id="CLU_004318_0_0_1"/>
<dbReference type="SUPFAM" id="SSF159034">
    <property type="entry name" value="Mib/herc2 domain-like"/>
    <property type="match status" value="1"/>
</dbReference>
<dbReference type="PROSITE" id="PS51416">
    <property type="entry name" value="MIB_HERC2"/>
    <property type="match status" value="1"/>
</dbReference>
<dbReference type="VEuPathDB" id="VectorBase:ISCI015619"/>
<dbReference type="EnsemblMetazoa" id="ISCW015619-RA">
    <property type="protein sequence ID" value="ISCW015619-PA"/>
    <property type="gene ID" value="ISCW015619"/>
</dbReference>
<gene>
    <name evidence="3" type="ORF">IscW_ISCW015619</name>
</gene>
<feature type="compositionally biased region" description="Low complexity" evidence="1">
    <location>
        <begin position="101"/>
        <end position="124"/>
    </location>
</feature>
<dbReference type="AlphaFoldDB" id="B7P586"/>